<keyword evidence="4" id="KW-0227">DNA damage</keyword>
<dbReference type="InterPro" id="IPR052230">
    <property type="entry name" value="DNA_polymerase_eta"/>
</dbReference>
<evidence type="ECO:0000259" key="9">
    <source>
        <dbReference type="PROSITE" id="PS50173"/>
    </source>
</evidence>
<evidence type="ECO:0000256" key="7">
    <source>
        <dbReference type="ARBA" id="ARBA00044975"/>
    </source>
</evidence>
<keyword evidence="5" id="KW-0234">DNA repair</keyword>
<dbReference type="Pfam" id="PF11799">
    <property type="entry name" value="IMS_C"/>
    <property type="match status" value="1"/>
</dbReference>
<feature type="compositionally biased region" description="Polar residues" evidence="8">
    <location>
        <begin position="591"/>
        <end position="611"/>
    </location>
</feature>
<feature type="region of interest" description="Disordered" evidence="8">
    <location>
        <begin position="578"/>
        <end position="677"/>
    </location>
</feature>
<evidence type="ECO:0000256" key="2">
    <source>
        <dbReference type="ARBA" id="ARBA00022679"/>
    </source>
</evidence>
<feature type="compositionally biased region" description="Basic and acidic residues" evidence="8">
    <location>
        <begin position="643"/>
        <end position="664"/>
    </location>
</feature>
<dbReference type="InterPro" id="IPR001126">
    <property type="entry name" value="UmuC"/>
</dbReference>
<proteinExistence type="predicted"/>
<dbReference type="Gene3D" id="3.40.1170.60">
    <property type="match status" value="1"/>
</dbReference>
<dbReference type="Proteomes" id="UP001497392">
    <property type="component" value="Unassembled WGS sequence"/>
</dbReference>
<dbReference type="Gene3D" id="3.30.1490.100">
    <property type="entry name" value="DNA polymerase, Y-family, little finger domain"/>
    <property type="match status" value="1"/>
</dbReference>
<name>A0ABP1FTJ4_9CHLO</name>
<dbReference type="InterPro" id="IPR036775">
    <property type="entry name" value="DNA_pol_Y-fam_lit_finger_sf"/>
</dbReference>
<protein>
    <recommendedName>
        <fullName evidence="7">DNA polymerase eta</fullName>
    </recommendedName>
</protein>
<accession>A0ABP1FTJ4</accession>
<dbReference type="InterPro" id="IPR043502">
    <property type="entry name" value="DNA/RNA_pol_sf"/>
</dbReference>
<dbReference type="Gene3D" id="3.30.70.270">
    <property type="match status" value="1"/>
</dbReference>
<evidence type="ECO:0000256" key="1">
    <source>
        <dbReference type="ARBA" id="ARBA00004123"/>
    </source>
</evidence>
<evidence type="ECO:0000256" key="8">
    <source>
        <dbReference type="SAM" id="MobiDB-lite"/>
    </source>
</evidence>
<feature type="compositionally biased region" description="Basic and acidic residues" evidence="8">
    <location>
        <begin position="617"/>
        <end position="630"/>
    </location>
</feature>
<reference evidence="10 11" key="1">
    <citation type="submission" date="2024-06" db="EMBL/GenBank/DDBJ databases">
        <authorList>
            <person name="Kraege A."/>
            <person name="Thomma B."/>
        </authorList>
    </citation>
    <scope>NUCLEOTIDE SEQUENCE [LARGE SCALE GENOMIC DNA]</scope>
</reference>
<dbReference type="Pfam" id="PF21704">
    <property type="entry name" value="POLH-Rev1_HhH"/>
    <property type="match status" value="1"/>
</dbReference>
<dbReference type="Gene3D" id="6.10.250.1630">
    <property type="match status" value="1"/>
</dbReference>
<keyword evidence="2" id="KW-0808">Transferase</keyword>
<dbReference type="SUPFAM" id="SSF56672">
    <property type="entry name" value="DNA/RNA polymerases"/>
    <property type="match status" value="1"/>
</dbReference>
<evidence type="ECO:0000256" key="6">
    <source>
        <dbReference type="ARBA" id="ARBA00023242"/>
    </source>
</evidence>
<dbReference type="Gene3D" id="1.10.150.20">
    <property type="entry name" value="5' to 3' exonuclease, C-terminal subdomain"/>
    <property type="match status" value="1"/>
</dbReference>
<dbReference type="InterPro" id="IPR017961">
    <property type="entry name" value="DNA_pol_Y-fam_little_finger"/>
</dbReference>
<dbReference type="InterPro" id="IPR043128">
    <property type="entry name" value="Rev_trsase/Diguanyl_cyclase"/>
</dbReference>
<keyword evidence="11" id="KW-1185">Reference proteome</keyword>
<keyword evidence="6" id="KW-0539">Nucleus</keyword>
<sequence>MSGPESQAGRCIAHVDLDAFYCQVEVKRFPHLKGKPSAVTQYNPFGDLSTLLPEDNRIFDDNDGAIIAVSYEARAQGVKRAMRGKEARKKCPELQLVQVPLTHGKAELGPYRAAGKQVLDILARLSIAERASIDECYLDITQEASRRLAACSGHPPLPIKLEQVHVCGEEGRGGAAAWWKRSPEAWGPGQRLLACGAQVIAELRAAVLEELGYSCSAGVAHNKILAKFASGMHKPAQQTVVTLECVPGLMAATTIPKLRQLGGKFGEEIMHALQISTVGELAAVPMSRLEAVCKEQDAKWLHRLSLGIDDEEVKPRKQPQSIGCGKTFRGTSALRTFSPVHTWLVELAKELEERIAEDREEHARLPRLLTVGMWGEGGPGTSGGSISRSCPLHRPEAQTMAADALQLIKRWAASTPGWFITSLFMTASKFDSAPTGSSTIMRFLKPKGGPESTAHGPDLPAAAGYVGEASAAPGVSGVSAAARAHDSTAAAYTDSLEAAHSLSGNQACDPAEVVEATAHASWEGVPLPEHRGTASIWQGSSSRQLGGSACQGVEDAGSRTLQPLHSMSMAFRHERQQLAEASRVDPADQLPGSSQHAQETMKQVPEQTRNWPGSELPDSRMAGRDVDEASRSCQDAGGIIEGQTEKAQESRRQSACEGEHEREPSNPGRLSHNDIDPEVLAALPKDIRRELEIELLQQSSRRALKSRPAPVGSRSIAKRGKSNRRVTPITSFYNRAKAG</sequence>
<evidence type="ECO:0000256" key="4">
    <source>
        <dbReference type="ARBA" id="ARBA00022763"/>
    </source>
</evidence>
<evidence type="ECO:0000256" key="5">
    <source>
        <dbReference type="ARBA" id="ARBA00023204"/>
    </source>
</evidence>
<organism evidence="10 11">
    <name type="scientific">Coccomyxa viridis</name>
    <dbReference type="NCBI Taxonomy" id="1274662"/>
    <lineage>
        <taxon>Eukaryota</taxon>
        <taxon>Viridiplantae</taxon>
        <taxon>Chlorophyta</taxon>
        <taxon>core chlorophytes</taxon>
        <taxon>Trebouxiophyceae</taxon>
        <taxon>Trebouxiophyceae incertae sedis</taxon>
        <taxon>Coccomyxaceae</taxon>
        <taxon>Coccomyxa</taxon>
    </lineage>
</organism>
<evidence type="ECO:0000256" key="3">
    <source>
        <dbReference type="ARBA" id="ARBA00022723"/>
    </source>
</evidence>
<dbReference type="PROSITE" id="PS50173">
    <property type="entry name" value="UMUC"/>
    <property type="match status" value="1"/>
</dbReference>
<feature type="domain" description="UmuC" evidence="9">
    <location>
        <begin position="12"/>
        <end position="262"/>
    </location>
</feature>
<gene>
    <name evidence="10" type="primary">g4126</name>
    <name evidence="10" type="ORF">VP750_LOCUS3524</name>
</gene>
<feature type="region of interest" description="Disordered" evidence="8">
    <location>
        <begin position="698"/>
        <end position="739"/>
    </location>
</feature>
<evidence type="ECO:0000313" key="10">
    <source>
        <dbReference type="EMBL" id="CAL5221865.1"/>
    </source>
</evidence>
<keyword evidence="3" id="KW-0479">Metal-binding</keyword>
<evidence type="ECO:0000313" key="11">
    <source>
        <dbReference type="Proteomes" id="UP001497392"/>
    </source>
</evidence>
<dbReference type="PANTHER" id="PTHR45873">
    <property type="entry name" value="DNA POLYMERASE ETA"/>
    <property type="match status" value="1"/>
</dbReference>
<dbReference type="PIRSF" id="PIRSF036603">
    <property type="entry name" value="DPol_eta"/>
    <property type="match status" value="1"/>
</dbReference>
<comment type="subcellular location">
    <subcellularLocation>
        <location evidence="1">Nucleus</location>
    </subcellularLocation>
</comment>
<dbReference type="SUPFAM" id="SSF100879">
    <property type="entry name" value="Lesion bypass DNA polymerase (Y-family), little finger domain"/>
    <property type="match status" value="1"/>
</dbReference>
<dbReference type="PANTHER" id="PTHR45873:SF1">
    <property type="entry name" value="DNA POLYMERASE ETA"/>
    <property type="match status" value="1"/>
</dbReference>
<comment type="caution">
    <text evidence="10">The sequence shown here is derived from an EMBL/GenBank/DDBJ whole genome shotgun (WGS) entry which is preliminary data.</text>
</comment>
<dbReference type="Pfam" id="PF00817">
    <property type="entry name" value="IMS"/>
    <property type="match status" value="1"/>
</dbReference>
<dbReference type="EMBL" id="CAXHTA020000005">
    <property type="protein sequence ID" value="CAL5221865.1"/>
    <property type="molecule type" value="Genomic_DNA"/>
</dbReference>